<keyword evidence="1" id="KW-1133">Transmembrane helix</keyword>
<keyword evidence="1" id="KW-0812">Transmembrane</keyword>
<accession>A0ABC8B280</accession>
<name>A0ABC8B280_9NOCA</name>
<feature type="transmembrane region" description="Helical" evidence="1">
    <location>
        <begin position="52"/>
        <end position="74"/>
    </location>
</feature>
<sequence>MSSGNQWSVQAIIDRLEREKRETATDELTAAQALQAIQLRLAKPATRTRKSLFTLLRTAMFGCGTLFLGGRHALR</sequence>
<dbReference type="RefSeq" id="WP_143161260.1">
    <property type="nucleotide sequence ID" value="NZ_AP028459.1"/>
</dbReference>
<dbReference type="EMBL" id="CP017839">
    <property type="protein sequence ID" value="APB00243.1"/>
    <property type="molecule type" value="Genomic_DNA"/>
</dbReference>
<evidence type="ECO:0000313" key="3">
    <source>
        <dbReference type="Proteomes" id="UP000180166"/>
    </source>
</evidence>
<organism evidence="2 3">
    <name type="scientific">Nocardia seriolae</name>
    <dbReference type="NCBI Taxonomy" id="37332"/>
    <lineage>
        <taxon>Bacteria</taxon>
        <taxon>Bacillati</taxon>
        <taxon>Actinomycetota</taxon>
        <taxon>Actinomycetes</taxon>
        <taxon>Mycobacteriales</taxon>
        <taxon>Nocardiaceae</taxon>
        <taxon>Nocardia</taxon>
    </lineage>
</organism>
<reference evidence="2 3" key="1">
    <citation type="submission" date="2016-10" db="EMBL/GenBank/DDBJ databases">
        <title>Genome sequence of Nocardia seriolae strain EM150506, isolated from Anguila japonica.</title>
        <authorList>
            <person name="Han H.-J."/>
        </authorList>
    </citation>
    <scope>NUCLEOTIDE SEQUENCE [LARGE SCALE GENOMIC DNA]</scope>
    <source>
        <strain evidence="2 3">EM150506</strain>
    </source>
</reference>
<gene>
    <name evidence="2" type="ORF">NS506_06207</name>
</gene>
<dbReference type="GeneID" id="93376696"/>
<dbReference type="Proteomes" id="UP000180166">
    <property type="component" value="Chromosome"/>
</dbReference>
<dbReference type="AlphaFoldDB" id="A0ABC8B280"/>
<protein>
    <submittedName>
        <fullName evidence="2">Uncharacterized protein</fullName>
    </submittedName>
</protein>
<evidence type="ECO:0000313" key="2">
    <source>
        <dbReference type="EMBL" id="APB00243.1"/>
    </source>
</evidence>
<proteinExistence type="predicted"/>
<evidence type="ECO:0000256" key="1">
    <source>
        <dbReference type="SAM" id="Phobius"/>
    </source>
</evidence>
<keyword evidence="1" id="KW-0472">Membrane</keyword>
<dbReference type="KEGG" id="nsr:NS506_06207"/>